<dbReference type="OrthoDB" id="9170at2157"/>
<dbReference type="Proteomes" id="UP000060043">
    <property type="component" value="Chromosome"/>
</dbReference>
<evidence type="ECO:0000313" key="5">
    <source>
        <dbReference type="EMBL" id="ALU29312.1"/>
    </source>
</evidence>
<keyword evidence="5" id="KW-0456">Lyase</keyword>
<evidence type="ECO:0000313" key="6">
    <source>
        <dbReference type="EMBL" id="ALU32041.1"/>
    </source>
</evidence>
<accession>A0A0U3H2Z1</accession>
<dbReference type="GO" id="GO:0006107">
    <property type="term" value="P:oxaloacetate metabolic process"/>
    <property type="evidence" value="ECO:0007669"/>
    <property type="project" value="TreeGrafter"/>
</dbReference>
<dbReference type="SUPFAM" id="SSF51621">
    <property type="entry name" value="Phosphoenolpyruvate/pyruvate domain"/>
    <property type="match status" value="1"/>
</dbReference>
<evidence type="ECO:0000313" key="8">
    <source>
        <dbReference type="Proteomes" id="UP000065473"/>
    </source>
</evidence>
<evidence type="ECO:0000313" key="7">
    <source>
        <dbReference type="Proteomes" id="UP000060043"/>
    </source>
</evidence>
<dbReference type="PANTHER" id="PTHR32308">
    <property type="entry name" value="LYASE BETA SUBUNIT, PUTATIVE (AFU_ORTHOLOGUE AFUA_4G13030)-RELATED"/>
    <property type="match status" value="1"/>
</dbReference>
<reference evidence="7 8" key="1">
    <citation type="submission" date="2015-12" db="EMBL/GenBank/DDBJ databases">
        <title>A stable core within a dynamic pangenome in Sulfolobus acidocaldarius.</title>
        <authorList>
            <person name="Anderson R."/>
            <person name="Kouris A."/>
            <person name="Seward C."/>
            <person name="Campbell K."/>
            <person name="Whitaker R."/>
        </authorList>
    </citation>
    <scope>NUCLEOTIDE SEQUENCE [LARGE SCALE GENOMIC DNA]</scope>
    <source>
        <strain evidence="5 8">GG12-C01-09</strain>
        <strain evidence="6 7">NG05B_CO5_07</strain>
    </source>
</reference>
<dbReference type="InterPro" id="IPR040442">
    <property type="entry name" value="Pyrv_kinase-like_dom_sf"/>
</dbReference>
<dbReference type="AlphaFoldDB" id="A0A0U3H2Z1"/>
<sequence length="270" mass="30801">MIRRSQLYVPSISEKMIRKSIELKADSIVFDLEDAVPPEDKEKARELLVKLINELEWGKRELCVRMNSLQLVDAYRDIVTISRIDKISCIVVPKAEGDLSFLHKATGKDLIPLIETGKGLIRVEDIVRSEGVVGVSYGIADLSLSVGGDYNFYEKNEFVKTYVVTTAKAYDVDPIDKVYFDLKNVDGFRRECEEAKKLGFVGKQVIHPTQVEIANQVFSPTAEEIEWARRVIEAYDNAKREGRGAIRLDDKLVDYVHYKIAKRILEFQNL</sequence>
<dbReference type="PANTHER" id="PTHR32308:SF0">
    <property type="entry name" value="HPCH_HPAI ALDOLASE_CITRATE LYASE DOMAIN-CONTAINING PROTEIN"/>
    <property type="match status" value="1"/>
</dbReference>
<dbReference type="InterPro" id="IPR015813">
    <property type="entry name" value="Pyrv/PenolPyrv_kinase-like_dom"/>
</dbReference>
<dbReference type="EMBL" id="CP013695">
    <property type="protein sequence ID" value="ALU32041.1"/>
    <property type="molecule type" value="Genomic_DNA"/>
</dbReference>
<keyword evidence="2" id="KW-0479">Metal-binding</keyword>
<protein>
    <submittedName>
        <fullName evidence="5">Citryl-CoA lyase</fullName>
    </submittedName>
</protein>
<evidence type="ECO:0000256" key="3">
    <source>
        <dbReference type="ARBA" id="ARBA00022842"/>
    </source>
</evidence>
<dbReference type="GeneID" id="14550842"/>
<dbReference type="GO" id="GO:0016829">
    <property type="term" value="F:lyase activity"/>
    <property type="evidence" value="ECO:0007669"/>
    <property type="project" value="UniProtKB-KW"/>
</dbReference>
<organism evidence="5 8">
    <name type="scientific">Sulfolobus acidocaldarius</name>
    <dbReference type="NCBI Taxonomy" id="2285"/>
    <lineage>
        <taxon>Archaea</taxon>
        <taxon>Thermoproteota</taxon>
        <taxon>Thermoprotei</taxon>
        <taxon>Sulfolobales</taxon>
        <taxon>Sulfolobaceae</taxon>
        <taxon>Sulfolobus</taxon>
    </lineage>
</organism>
<evidence type="ECO:0000256" key="1">
    <source>
        <dbReference type="ARBA" id="ARBA00001946"/>
    </source>
</evidence>
<feature type="domain" description="HpcH/HpaI aldolase/citrate lyase" evidence="4">
    <location>
        <begin position="4"/>
        <end position="208"/>
    </location>
</feature>
<dbReference type="EMBL" id="CP013694">
    <property type="protein sequence ID" value="ALU29312.1"/>
    <property type="molecule type" value="Genomic_DNA"/>
</dbReference>
<dbReference type="GO" id="GO:0000287">
    <property type="term" value="F:magnesium ion binding"/>
    <property type="evidence" value="ECO:0007669"/>
    <property type="project" value="TreeGrafter"/>
</dbReference>
<dbReference type="RefSeq" id="WP_011277230.1">
    <property type="nucleotide sequence ID" value="NZ_BHWZ01000001.1"/>
</dbReference>
<dbReference type="OMA" id="AWLFCPA"/>
<gene>
    <name evidence="5" type="ORF">ATY89_04720</name>
    <name evidence="6" type="ORF">ATZ20_07745</name>
</gene>
<evidence type="ECO:0000259" key="4">
    <source>
        <dbReference type="Pfam" id="PF03328"/>
    </source>
</evidence>
<keyword evidence="3" id="KW-0460">Magnesium</keyword>
<comment type="cofactor">
    <cofactor evidence="1">
        <name>Mg(2+)</name>
        <dbReference type="ChEBI" id="CHEBI:18420"/>
    </cofactor>
</comment>
<dbReference type="PIRSF" id="PIRSF015582">
    <property type="entry name" value="Cit_lyase_B"/>
    <property type="match status" value="1"/>
</dbReference>
<dbReference type="PaxDb" id="1435377-SUSAZ_01580"/>
<proteinExistence type="predicted"/>
<dbReference type="STRING" id="1435377.SUSAZ_01580"/>
<dbReference type="Pfam" id="PF03328">
    <property type="entry name" value="HpcH_HpaI"/>
    <property type="match status" value="1"/>
</dbReference>
<name>A0A0U3H2Z1_9CREN</name>
<dbReference type="Proteomes" id="UP000065473">
    <property type="component" value="Chromosome"/>
</dbReference>
<dbReference type="Gene3D" id="3.20.20.60">
    <property type="entry name" value="Phosphoenolpyruvate-binding domains"/>
    <property type="match status" value="1"/>
</dbReference>
<dbReference type="InterPro" id="IPR005000">
    <property type="entry name" value="Aldolase/citrate-lyase_domain"/>
</dbReference>
<dbReference type="InterPro" id="IPR011206">
    <property type="entry name" value="Citrate_lyase_beta/mcl1/mcl2"/>
</dbReference>
<evidence type="ECO:0000256" key="2">
    <source>
        <dbReference type="ARBA" id="ARBA00022723"/>
    </source>
</evidence>